<evidence type="ECO:0000259" key="3">
    <source>
        <dbReference type="Pfam" id="PF00817"/>
    </source>
</evidence>
<dbReference type="InterPro" id="IPR043502">
    <property type="entry name" value="DNA/RNA_pol_sf"/>
</dbReference>
<dbReference type="RefSeq" id="WP_068615270.1">
    <property type="nucleotide sequence ID" value="NZ_CP016268.1"/>
</dbReference>
<feature type="region of interest" description="Disordered" evidence="2">
    <location>
        <begin position="1"/>
        <end position="45"/>
    </location>
</feature>
<dbReference type="OrthoDB" id="5298951at2"/>
<dbReference type="PANTHER" id="PTHR35369:SF2">
    <property type="entry name" value="BLR3025 PROTEIN"/>
    <property type="match status" value="1"/>
</dbReference>
<feature type="domain" description="UmuC" evidence="3">
    <location>
        <begin position="86"/>
        <end position="196"/>
    </location>
</feature>
<dbReference type="EMBL" id="CP016268">
    <property type="protein sequence ID" value="ANO51181.1"/>
    <property type="molecule type" value="Genomic_DNA"/>
</dbReference>
<dbReference type="InterPro" id="IPR050356">
    <property type="entry name" value="SulA_CellDiv_inhibitor"/>
</dbReference>
<evidence type="ECO:0000256" key="1">
    <source>
        <dbReference type="ARBA" id="ARBA00022763"/>
    </source>
</evidence>
<reference evidence="4 5" key="1">
    <citation type="submission" date="2016-06" db="EMBL/GenBank/DDBJ databases">
        <title>Complete genome sequence of a deep-branching marine Gamma Proteobacterium Woeseia oceani type strain XK5.</title>
        <authorList>
            <person name="Mu D."/>
            <person name="Du Z."/>
        </authorList>
    </citation>
    <scope>NUCLEOTIDE SEQUENCE [LARGE SCALE GENOMIC DNA]</scope>
    <source>
        <strain evidence="4 5">XK5</strain>
    </source>
</reference>
<name>A0A193LFE9_9GAMM</name>
<dbReference type="PANTHER" id="PTHR35369">
    <property type="entry name" value="BLR3025 PROTEIN-RELATED"/>
    <property type="match status" value="1"/>
</dbReference>
<keyword evidence="1" id="KW-0227">DNA damage</keyword>
<dbReference type="STRING" id="1548547.BA177_08160"/>
<dbReference type="Proteomes" id="UP000092695">
    <property type="component" value="Chromosome"/>
</dbReference>
<dbReference type="GO" id="GO:0006281">
    <property type="term" value="P:DNA repair"/>
    <property type="evidence" value="ECO:0007669"/>
    <property type="project" value="InterPro"/>
</dbReference>
<dbReference type="AlphaFoldDB" id="A0A193LFE9"/>
<dbReference type="SUPFAM" id="SSF56672">
    <property type="entry name" value="DNA/RNA polymerases"/>
    <property type="match status" value="1"/>
</dbReference>
<sequence>MAVAGKKPALLRDADPTPAVTRAPEQQSLLPEEPPLPPPQRQPLRRTRPDEQLWLCLYLPRLPLESSNVADDLPLYAVFEERQGIRQILQASAAALAAGVHPGLSVDAALALLPGLQLEERDAVREQQLLQELAAWAERYTSFVVVEAPSLLLLELKASLRLFAGLKRLRSEIVKALEAQGYSALPAIAPTPLAATWLARAGSRRCIIASDKLTRAVSVLPLSCLAWPAKLTASLQGMGLSQVGDLLRLPRAGFSQRFGAQRLLELDRALGRLPDPRPHFRAPQPFVADCDLDGEHSDRAWLLNTCEQLLQKLERFLLTRQLASRRLHFRFYHLQHAATALTLGSARAERSSALWLQLLSIRFEQTELPAPVIAIRLQAADGQPLTATSASLGFSSGPADEVPIDHLIERLAARMGNQAVHGIDTVAEHRPDHAWRRQRLMDCVPRCAAPAPAPLLRRRPLWMLELPEALSLQHGQPCYQGPLQLEHGPERIESGWWDGASIARDYYVASSPAGSCLWIFQDRKGGGWYVHGFFG</sequence>
<dbReference type="KEGG" id="woc:BA177_08160"/>
<keyword evidence="5" id="KW-1185">Reference proteome</keyword>
<dbReference type="InterPro" id="IPR001126">
    <property type="entry name" value="UmuC"/>
</dbReference>
<gene>
    <name evidence="4" type="ORF">BA177_08160</name>
</gene>
<accession>A0A193LFE9</accession>
<organism evidence="4 5">
    <name type="scientific">Woeseia oceani</name>
    <dbReference type="NCBI Taxonomy" id="1548547"/>
    <lineage>
        <taxon>Bacteria</taxon>
        <taxon>Pseudomonadati</taxon>
        <taxon>Pseudomonadota</taxon>
        <taxon>Gammaproteobacteria</taxon>
        <taxon>Woeseiales</taxon>
        <taxon>Woeseiaceae</taxon>
        <taxon>Woeseia</taxon>
    </lineage>
</organism>
<dbReference type="Pfam" id="PF00817">
    <property type="entry name" value="IMS"/>
    <property type="match status" value="1"/>
</dbReference>
<dbReference type="CDD" id="cd03468">
    <property type="entry name" value="PolY_like"/>
    <property type="match status" value="1"/>
</dbReference>
<evidence type="ECO:0000313" key="4">
    <source>
        <dbReference type="EMBL" id="ANO51181.1"/>
    </source>
</evidence>
<evidence type="ECO:0000313" key="5">
    <source>
        <dbReference type="Proteomes" id="UP000092695"/>
    </source>
</evidence>
<proteinExistence type="predicted"/>
<feature type="compositionally biased region" description="Pro residues" evidence="2">
    <location>
        <begin position="32"/>
        <end position="41"/>
    </location>
</feature>
<evidence type="ECO:0000256" key="2">
    <source>
        <dbReference type="SAM" id="MobiDB-lite"/>
    </source>
</evidence>
<protein>
    <recommendedName>
        <fullName evidence="3">UmuC domain-containing protein</fullName>
    </recommendedName>
</protein>